<gene>
    <name evidence="2" type="ORF">Taro_041904</name>
</gene>
<dbReference type="AlphaFoldDB" id="A0A843WYH4"/>
<feature type="region of interest" description="Disordered" evidence="1">
    <location>
        <begin position="58"/>
        <end position="106"/>
    </location>
</feature>
<feature type="region of interest" description="Disordered" evidence="1">
    <location>
        <begin position="181"/>
        <end position="217"/>
    </location>
</feature>
<sequence>LRNNPEIPAHLHHSLGHATHVTIPNGNTVNVTVDLSSFGRPKEEKLKPHLRPLREAATTTWSKHSLGHSQPSQPGSQRGQPATHHRQRETSDVREPPEDTHSRHGDTAAARRIVHSLFSGYHGGTSSAATVSVFIQGHTPGGTKAHSSLLSPSLGLGLRELLTSSSSLSRRLSGTGGLVAVEASGRASAPRPTDGSPNDTMSSRDPNTDPILPAAFC</sequence>
<evidence type="ECO:0000313" key="2">
    <source>
        <dbReference type="EMBL" id="MQM09044.1"/>
    </source>
</evidence>
<accession>A0A843WYH4</accession>
<evidence type="ECO:0000313" key="3">
    <source>
        <dbReference type="Proteomes" id="UP000652761"/>
    </source>
</evidence>
<dbReference type="Proteomes" id="UP000652761">
    <property type="component" value="Unassembled WGS sequence"/>
</dbReference>
<organism evidence="2 3">
    <name type="scientific">Colocasia esculenta</name>
    <name type="common">Wild taro</name>
    <name type="synonym">Arum esculentum</name>
    <dbReference type="NCBI Taxonomy" id="4460"/>
    <lineage>
        <taxon>Eukaryota</taxon>
        <taxon>Viridiplantae</taxon>
        <taxon>Streptophyta</taxon>
        <taxon>Embryophyta</taxon>
        <taxon>Tracheophyta</taxon>
        <taxon>Spermatophyta</taxon>
        <taxon>Magnoliopsida</taxon>
        <taxon>Liliopsida</taxon>
        <taxon>Araceae</taxon>
        <taxon>Aroideae</taxon>
        <taxon>Colocasieae</taxon>
        <taxon>Colocasia</taxon>
    </lineage>
</organism>
<dbReference type="EMBL" id="NMUH01004277">
    <property type="protein sequence ID" value="MQM09044.1"/>
    <property type="molecule type" value="Genomic_DNA"/>
</dbReference>
<name>A0A843WYH4_COLES</name>
<feature type="non-terminal residue" evidence="2">
    <location>
        <position position="217"/>
    </location>
</feature>
<protein>
    <submittedName>
        <fullName evidence="2">Uncharacterized protein</fullName>
    </submittedName>
</protein>
<feature type="compositionally biased region" description="Basic and acidic residues" evidence="1">
    <location>
        <begin position="88"/>
        <end position="106"/>
    </location>
</feature>
<evidence type="ECO:0000256" key="1">
    <source>
        <dbReference type="SAM" id="MobiDB-lite"/>
    </source>
</evidence>
<feature type="compositionally biased region" description="Low complexity" evidence="1">
    <location>
        <begin position="67"/>
        <end position="81"/>
    </location>
</feature>
<keyword evidence="3" id="KW-1185">Reference proteome</keyword>
<comment type="caution">
    <text evidence="2">The sequence shown here is derived from an EMBL/GenBank/DDBJ whole genome shotgun (WGS) entry which is preliminary data.</text>
</comment>
<feature type="compositionally biased region" description="Polar residues" evidence="1">
    <location>
        <begin position="195"/>
        <end position="205"/>
    </location>
</feature>
<reference evidence="2" key="1">
    <citation type="submission" date="2017-07" db="EMBL/GenBank/DDBJ databases">
        <title>Taro Niue Genome Assembly and Annotation.</title>
        <authorList>
            <person name="Atibalentja N."/>
            <person name="Keating K."/>
            <person name="Fields C.J."/>
        </authorList>
    </citation>
    <scope>NUCLEOTIDE SEQUENCE</scope>
    <source>
        <strain evidence="2">Niue_2</strain>
        <tissue evidence="2">Leaf</tissue>
    </source>
</reference>
<proteinExistence type="predicted"/>